<feature type="chain" id="PRO_5031525995" description="Pilus assembly protein PilP" evidence="1">
    <location>
        <begin position="21"/>
        <end position="157"/>
    </location>
</feature>
<dbReference type="Proteomes" id="UP000589896">
    <property type="component" value="Unassembled WGS sequence"/>
</dbReference>
<dbReference type="RefSeq" id="WP_180544471.1">
    <property type="nucleotide sequence ID" value="NZ_JACCJZ010000013.1"/>
</dbReference>
<sequence>MKRRLLVLAASCLGGLLVGAAWPPPPIPPARIADNAWRLPSATQIARSNPDAFEQAGRLAWLGDGSAASDVQTDAKWRLAGVVRTPDLHALVITPASPRLAQRLAPGATLPDGGRVVAIERDMVTIERNGCQTVYQVHRDQPIRTSGACNTGAPDSE</sequence>
<dbReference type="AlphaFoldDB" id="A0A7Z0TZH6"/>
<comment type="caution">
    <text evidence="2">The sequence shown here is derived from an EMBL/GenBank/DDBJ whole genome shotgun (WGS) entry which is preliminary data.</text>
</comment>
<dbReference type="EMBL" id="JACCJZ010000013">
    <property type="protein sequence ID" value="NYZ62243.1"/>
    <property type="molecule type" value="Genomic_DNA"/>
</dbReference>
<organism evidence="2 3">
    <name type="scientific">Luteimonas deserti</name>
    <dbReference type="NCBI Taxonomy" id="2752306"/>
    <lineage>
        <taxon>Bacteria</taxon>
        <taxon>Pseudomonadati</taxon>
        <taxon>Pseudomonadota</taxon>
        <taxon>Gammaproteobacteria</taxon>
        <taxon>Lysobacterales</taxon>
        <taxon>Lysobacteraceae</taxon>
        <taxon>Luteimonas</taxon>
    </lineage>
</organism>
<evidence type="ECO:0000256" key="1">
    <source>
        <dbReference type="SAM" id="SignalP"/>
    </source>
</evidence>
<evidence type="ECO:0008006" key="4">
    <source>
        <dbReference type="Google" id="ProtNLM"/>
    </source>
</evidence>
<accession>A0A7Z0TZH6</accession>
<proteinExistence type="predicted"/>
<keyword evidence="1" id="KW-0732">Signal</keyword>
<evidence type="ECO:0000313" key="2">
    <source>
        <dbReference type="EMBL" id="NYZ62243.1"/>
    </source>
</evidence>
<feature type="signal peptide" evidence="1">
    <location>
        <begin position="1"/>
        <end position="20"/>
    </location>
</feature>
<evidence type="ECO:0000313" key="3">
    <source>
        <dbReference type="Proteomes" id="UP000589896"/>
    </source>
</evidence>
<reference evidence="2 3" key="1">
    <citation type="submission" date="2020-07" db="EMBL/GenBank/DDBJ databases">
        <title>isolation of Luteimonas sp. SJ-16.</title>
        <authorList>
            <person name="Huang X.-X."/>
            <person name="Xu L."/>
            <person name="Sun J.-Q."/>
        </authorList>
    </citation>
    <scope>NUCLEOTIDE SEQUENCE [LARGE SCALE GENOMIC DNA]</scope>
    <source>
        <strain evidence="2 3">SJ-16</strain>
    </source>
</reference>
<gene>
    <name evidence="2" type="ORF">H0E82_05645</name>
</gene>
<keyword evidence="3" id="KW-1185">Reference proteome</keyword>
<protein>
    <recommendedName>
        <fullName evidence="4">Pilus assembly protein PilP</fullName>
    </recommendedName>
</protein>
<name>A0A7Z0TZH6_9GAMM</name>